<evidence type="ECO:0000256" key="1">
    <source>
        <dbReference type="SAM" id="MobiDB-lite"/>
    </source>
</evidence>
<keyword evidence="2" id="KW-1133">Transmembrane helix</keyword>
<evidence type="ECO:0000313" key="4">
    <source>
        <dbReference type="Proteomes" id="UP000295621"/>
    </source>
</evidence>
<feature type="region of interest" description="Disordered" evidence="1">
    <location>
        <begin position="1"/>
        <end position="40"/>
    </location>
</feature>
<dbReference type="RefSeq" id="WP_131983198.1">
    <property type="nucleotide sequence ID" value="NZ_SMKL01000026.1"/>
</dbReference>
<gene>
    <name evidence="3" type="ORF">E1212_13370</name>
</gene>
<reference evidence="3 4" key="1">
    <citation type="submission" date="2019-02" db="EMBL/GenBank/DDBJ databases">
        <title>Draft genome sequences of novel Actinobacteria.</title>
        <authorList>
            <person name="Sahin N."/>
            <person name="Ay H."/>
            <person name="Saygin H."/>
        </authorList>
    </citation>
    <scope>NUCLEOTIDE SEQUENCE [LARGE SCALE GENOMIC DNA]</scope>
    <source>
        <strain evidence="3 4">KC603</strain>
    </source>
</reference>
<feature type="compositionally biased region" description="Basic and acidic residues" evidence="1">
    <location>
        <begin position="15"/>
        <end position="38"/>
    </location>
</feature>
<keyword evidence="4" id="KW-1185">Reference proteome</keyword>
<organism evidence="3 4">
    <name type="scientific">Jiangella ureilytica</name>
    <dbReference type="NCBI Taxonomy" id="2530374"/>
    <lineage>
        <taxon>Bacteria</taxon>
        <taxon>Bacillati</taxon>
        <taxon>Actinomycetota</taxon>
        <taxon>Actinomycetes</taxon>
        <taxon>Jiangellales</taxon>
        <taxon>Jiangellaceae</taxon>
        <taxon>Jiangella</taxon>
    </lineage>
</organism>
<proteinExistence type="predicted"/>
<comment type="caution">
    <text evidence="3">The sequence shown here is derived from an EMBL/GenBank/DDBJ whole genome shotgun (WGS) entry which is preliminary data.</text>
</comment>
<dbReference type="Proteomes" id="UP000295621">
    <property type="component" value="Unassembled WGS sequence"/>
</dbReference>
<keyword evidence="2" id="KW-0472">Membrane</keyword>
<feature type="transmembrane region" description="Helical" evidence="2">
    <location>
        <begin position="46"/>
        <end position="68"/>
    </location>
</feature>
<evidence type="ECO:0000313" key="3">
    <source>
        <dbReference type="EMBL" id="TDC50929.1"/>
    </source>
</evidence>
<accession>A0A4R4RP63</accession>
<name>A0A4R4RP63_9ACTN</name>
<protein>
    <submittedName>
        <fullName evidence="3">Uncharacterized protein</fullName>
    </submittedName>
</protein>
<keyword evidence="2" id="KW-0812">Transmembrane</keyword>
<evidence type="ECO:0000256" key="2">
    <source>
        <dbReference type="SAM" id="Phobius"/>
    </source>
</evidence>
<dbReference type="AlphaFoldDB" id="A0A4R4RP63"/>
<dbReference type="EMBL" id="SMKL01000026">
    <property type="protein sequence ID" value="TDC50929.1"/>
    <property type="molecule type" value="Genomic_DNA"/>
</dbReference>
<sequence length="69" mass="7404">MTGRSDHQGGGYEDPAQRPRDQAPDDRPSAFDQTEGRQGRWPGSTVLLAVIVVLFAGLIVLGLIGWLAS</sequence>